<dbReference type="PANTHER" id="PTHR46577">
    <property type="entry name" value="HTH-TYPE TRANSCRIPTIONAL REGULATORY PROTEIN GABR"/>
    <property type="match status" value="1"/>
</dbReference>
<dbReference type="SUPFAM" id="SSF46785">
    <property type="entry name" value="Winged helix' DNA-binding domain"/>
    <property type="match status" value="1"/>
</dbReference>
<dbReference type="Proteomes" id="UP001165427">
    <property type="component" value="Unassembled WGS sequence"/>
</dbReference>
<feature type="domain" description="HTH gntR-type" evidence="6">
    <location>
        <begin position="5"/>
        <end position="73"/>
    </location>
</feature>
<accession>A0AA41R7Y8</accession>
<keyword evidence="7" id="KW-0032">Aminotransferase</keyword>
<comment type="caution">
    <text evidence="7">The sequence shown here is derived from an EMBL/GenBank/DDBJ whole genome shotgun (WGS) entry which is preliminary data.</text>
</comment>
<evidence type="ECO:0000256" key="3">
    <source>
        <dbReference type="ARBA" id="ARBA00023015"/>
    </source>
</evidence>
<dbReference type="PROSITE" id="PS50949">
    <property type="entry name" value="HTH_GNTR"/>
    <property type="match status" value="1"/>
</dbReference>
<gene>
    <name evidence="7" type="ORF">MRX98_08625</name>
</gene>
<protein>
    <submittedName>
        <fullName evidence="7">PLP-dependent aminotransferase family protein</fullName>
    </submittedName>
</protein>
<dbReference type="Pfam" id="PF00392">
    <property type="entry name" value="GntR"/>
    <property type="match status" value="1"/>
</dbReference>
<keyword evidence="2" id="KW-0663">Pyridoxal phosphate</keyword>
<evidence type="ECO:0000256" key="1">
    <source>
        <dbReference type="ARBA" id="ARBA00005384"/>
    </source>
</evidence>
<dbReference type="GO" id="GO:0003677">
    <property type="term" value="F:DNA binding"/>
    <property type="evidence" value="ECO:0007669"/>
    <property type="project" value="UniProtKB-KW"/>
</dbReference>
<keyword evidence="3" id="KW-0805">Transcription regulation</keyword>
<keyword evidence="5" id="KW-0804">Transcription</keyword>
<sequence length="426" mass="48094">MKSKQPLYAQIAAVIKARIVEGLYKPGEKIPPIRQLTETFGVNKATVHKAFECLKQEGVLENRVGSGSYVRYPEKIAAAPGLFDFRTDYLHERFFPHQQVQTVFNTLFEQEGAGALAPVPTEGDPELLQVLGQHYHLPAERMLIVSGAQQGLDLVAKVFSADISASMLFEDPTYPGAISLFRARHFVPLEADGPDLAHMDRLLPGQIRLYYAMPSVHNPTGIAYSLEKKSAVARRARDHGFFIIEDDYLGELKPDAPRLVDLAPERTIHIKSFSQTTLAGLRLGFMVVPTDLYKRFVFAKYSSDITSFGLLQKALREFIRQGKYSRHLADLRRLAAERRRRLLDLLQSFPALHAANDRWGYSLWVRPATPLQLDAPPWSRGEEFSFSPTLRHCFKLAFMHMDDAAFDQSLPYLQDLLRRGIANGTV</sequence>
<evidence type="ECO:0000256" key="5">
    <source>
        <dbReference type="ARBA" id="ARBA00023163"/>
    </source>
</evidence>
<dbReference type="PANTHER" id="PTHR46577:SF1">
    <property type="entry name" value="HTH-TYPE TRANSCRIPTIONAL REGULATORY PROTEIN GABR"/>
    <property type="match status" value="1"/>
</dbReference>
<dbReference type="InterPro" id="IPR015421">
    <property type="entry name" value="PyrdxlP-dep_Trfase_major"/>
</dbReference>
<dbReference type="GO" id="GO:0008483">
    <property type="term" value="F:transaminase activity"/>
    <property type="evidence" value="ECO:0007669"/>
    <property type="project" value="UniProtKB-KW"/>
</dbReference>
<dbReference type="SMART" id="SM00345">
    <property type="entry name" value="HTH_GNTR"/>
    <property type="match status" value="1"/>
</dbReference>
<dbReference type="RefSeq" id="WP_246905584.1">
    <property type="nucleotide sequence ID" value="NZ_JALJRB010000007.1"/>
</dbReference>
<dbReference type="InterPro" id="IPR036390">
    <property type="entry name" value="WH_DNA-bd_sf"/>
</dbReference>
<reference evidence="7" key="1">
    <citation type="submission" date="2022-04" db="EMBL/GenBank/DDBJ databases">
        <title>Desulfatitalea alkaliphila sp. nov., a novel anaerobic sulfate-reducing bacterium isolated from terrestrial mud volcano, Taman Peninsula, Russia.</title>
        <authorList>
            <person name="Khomyakova M.A."/>
            <person name="Merkel A.Y."/>
            <person name="Slobodkin A.I."/>
        </authorList>
    </citation>
    <scope>NUCLEOTIDE SEQUENCE</scope>
    <source>
        <strain evidence="7">M08but</strain>
    </source>
</reference>
<dbReference type="InterPro" id="IPR004839">
    <property type="entry name" value="Aminotransferase_I/II_large"/>
</dbReference>
<dbReference type="InterPro" id="IPR015424">
    <property type="entry name" value="PyrdxlP-dep_Trfase"/>
</dbReference>
<evidence type="ECO:0000313" key="8">
    <source>
        <dbReference type="Proteomes" id="UP001165427"/>
    </source>
</evidence>
<evidence type="ECO:0000256" key="2">
    <source>
        <dbReference type="ARBA" id="ARBA00022898"/>
    </source>
</evidence>
<organism evidence="7 8">
    <name type="scientific">Desulfatitalea alkaliphila</name>
    <dbReference type="NCBI Taxonomy" id="2929485"/>
    <lineage>
        <taxon>Bacteria</taxon>
        <taxon>Pseudomonadati</taxon>
        <taxon>Thermodesulfobacteriota</taxon>
        <taxon>Desulfobacteria</taxon>
        <taxon>Desulfobacterales</taxon>
        <taxon>Desulfosarcinaceae</taxon>
        <taxon>Desulfatitalea</taxon>
    </lineage>
</organism>
<keyword evidence="7" id="KW-0808">Transferase</keyword>
<dbReference type="InterPro" id="IPR036388">
    <property type="entry name" value="WH-like_DNA-bd_sf"/>
</dbReference>
<dbReference type="Gene3D" id="3.40.640.10">
    <property type="entry name" value="Type I PLP-dependent aspartate aminotransferase-like (Major domain)"/>
    <property type="match status" value="1"/>
</dbReference>
<keyword evidence="8" id="KW-1185">Reference proteome</keyword>
<name>A0AA41R7Y8_9BACT</name>
<dbReference type="CDD" id="cd00609">
    <property type="entry name" value="AAT_like"/>
    <property type="match status" value="1"/>
</dbReference>
<dbReference type="InterPro" id="IPR000524">
    <property type="entry name" value="Tscrpt_reg_HTH_GntR"/>
</dbReference>
<dbReference type="EMBL" id="JALJRB010000007">
    <property type="protein sequence ID" value="MCJ8500633.1"/>
    <property type="molecule type" value="Genomic_DNA"/>
</dbReference>
<evidence type="ECO:0000259" key="6">
    <source>
        <dbReference type="PROSITE" id="PS50949"/>
    </source>
</evidence>
<dbReference type="Gene3D" id="1.10.10.10">
    <property type="entry name" value="Winged helix-like DNA-binding domain superfamily/Winged helix DNA-binding domain"/>
    <property type="match status" value="1"/>
</dbReference>
<dbReference type="Pfam" id="PF00155">
    <property type="entry name" value="Aminotran_1_2"/>
    <property type="match status" value="1"/>
</dbReference>
<dbReference type="GO" id="GO:0030170">
    <property type="term" value="F:pyridoxal phosphate binding"/>
    <property type="evidence" value="ECO:0007669"/>
    <property type="project" value="InterPro"/>
</dbReference>
<dbReference type="InterPro" id="IPR051446">
    <property type="entry name" value="HTH_trans_reg/aminotransferase"/>
</dbReference>
<dbReference type="GO" id="GO:0003700">
    <property type="term" value="F:DNA-binding transcription factor activity"/>
    <property type="evidence" value="ECO:0007669"/>
    <property type="project" value="InterPro"/>
</dbReference>
<dbReference type="SUPFAM" id="SSF53383">
    <property type="entry name" value="PLP-dependent transferases"/>
    <property type="match status" value="1"/>
</dbReference>
<dbReference type="CDD" id="cd07377">
    <property type="entry name" value="WHTH_GntR"/>
    <property type="match status" value="1"/>
</dbReference>
<evidence type="ECO:0000313" key="7">
    <source>
        <dbReference type="EMBL" id="MCJ8500633.1"/>
    </source>
</evidence>
<keyword evidence="4" id="KW-0238">DNA-binding</keyword>
<proteinExistence type="inferred from homology"/>
<evidence type="ECO:0000256" key="4">
    <source>
        <dbReference type="ARBA" id="ARBA00023125"/>
    </source>
</evidence>
<comment type="similarity">
    <text evidence="1">In the C-terminal section; belongs to the class-I pyridoxal-phosphate-dependent aminotransferase family.</text>
</comment>
<dbReference type="AlphaFoldDB" id="A0AA41R7Y8"/>